<accession>A0ABW8C7P5</accession>
<feature type="transmembrane region" description="Helical" evidence="1">
    <location>
        <begin position="135"/>
        <end position="158"/>
    </location>
</feature>
<feature type="transmembrane region" description="Helical" evidence="1">
    <location>
        <begin position="358"/>
        <end position="379"/>
    </location>
</feature>
<gene>
    <name evidence="2" type="ORF">ACIGXA_16520</name>
</gene>
<dbReference type="EMBL" id="JBITYG010000004">
    <property type="protein sequence ID" value="MFI9102123.1"/>
    <property type="molecule type" value="Genomic_DNA"/>
</dbReference>
<name>A0ABW8C7P5_9ACTN</name>
<proteinExistence type="predicted"/>
<protein>
    <recommendedName>
        <fullName evidence="4">PqqD family protein</fullName>
    </recommendedName>
</protein>
<evidence type="ECO:0000256" key="1">
    <source>
        <dbReference type="SAM" id="Phobius"/>
    </source>
</evidence>
<keyword evidence="3" id="KW-1185">Reference proteome</keyword>
<sequence length="392" mass="43454">MTAPHPEFHELTFVTERDEVTVGRPDIESYVTFPADGAELLRRLMDGMETTAAARWYQETYGEPVDITDFLSTLDDCGFVRSEGEDTARLGTVRHQRLGRWLFSPPAWIVFAVLTAAGVVAMVREPQARPHPHAIFLADSLLLTQLVLLLGQIPGLLWHEMFHVLAARRLGVGSRMTVGRRMYFLVLETHLDGLLGVPSRRRYLPFTAGVLADVLLFSALTVGAAADAANGGLSWPGRVALAFAFPTLFRIAWQFFFFLRTDLYYMVTTVLGCTDLHEAATARLRRQWRWVPGVRPRPTDAGPWSPRDAAVARWYAPAMIGGVILLFGWAALAIIPALVEFVTRVAAGLTGDGGTGLYFWDSIGSVTVILAQFALPFLLPARKSARREERTT</sequence>
<keyword evidence="1" id="KW-1133">Transmembrane helix</keyword>
<evidence type="ECO:0000313" key="3">
    <source>
        <dbReference type="Proteomes" id="UP001614394"/>
    </source>
</evidence>
<keyword evidence="1" id="KW-0472">Membrane</keyword>
<reference evidence="2 3" key="1">
    <citation type="submission" date="2024-10" db="EMBL/GenBank/DDBJ databases">
        <title>The Natural Products Discovery Center: Release of the First 8490 Sequenced Strains for Exploring Actinobacteria Biosynthetic Diversity.</title>
        <authorList>
            <person name="Kalkreuter E."/>
            <person name="Kautsar S.A."/>
            <person name="Yang D."/>
            <person name="Bader C.D."/>
            <person name="Teijaro C.N."/>
            <person name="Fluegel L."/>
            <person name="Davis C.M."/>
            <person name="Simpson J.R."/>
            <person name="Lauterbach L."/>
            <person name="Steele A.D."/>
            <person name="Gui C."/>
            <person name="Meng S."/>
            <person name="Li G."/>
            <person name="Viehrig K."/>
            <person name="Ye F."/>
            <person name="Su P."/>
            <person name="Kiefer A.F."/>
            <person name="Nichols A."/>
            <person name="Cepeda A.J."/>
            <person name="Yan W."/>
            <person name="Fan B."/>
            <person name="Jiang Y."/>
            <person name="Adhikari A."/>
            <person name="Zheng C.-J."/>
            <person name="Schuster L."/>
            <person name="Cowan T.M."/>
            <person name="Smanski M.J."/>
            <person name="Chevrette M.G."/>
            <person name="De Carvalho L.P.S."/>
            <person name="Shen B."/>
        </authorList>
    </citation>
    <scope>NUCLEOTIDE SEQUENCE [LARGE SCALE GENOMIC DNA]</scope>
    <source>
        <strain evidence="2 3">NPDC053399</strain>
    </source>
</reference>
<evidence type="ECO:0008006" key="4">
    <source>
        <dbReference type="Google" id="ProtNLM"/>
    </source>
</evidence>
<evidence type="ECO:0000313" key="2">
    <source>
        <dbReference type="EMBL" id="MFI9102123.1"/>
    </source>
</evidence>
<feature type="transmembrane region" description="Helical" evidence="1">
    <location>
        <begin position="203"/>
        <end position="226"/>
    </location>
</feature>
<feature type="transmembrane region" description="Helical" evidence="1">
    <location>
        <begin position="101"/>
        <end position="123"/>
    </location>
</feature>
<feature type="transmembrane region" description="Helical" evidence="1">
    <location>
        <begin position="314"/>
        <end position="338"/>
    </location>
</feature>
<keyword evidence="1" id="KW-0812">Transmembrane</keyword>
<organism evidence="2 3">
    <name type="scientific">Streptomyces fildesensis</name>
    <dbReference type="NCBI Taxonomy" id="375757"/>
    <lineage>
        <taxon>Bacteria</taxon>
        <taxon>Bacillati</taxon>
        <taxon>Actinomycetota</taxon>
        <taxon>Actinomycetes</taxon>
        <taxon>Kitasatosporales</taxon>
        <taxon>Streptomycetaceae</taxon>
        <taxon>Streptomyces</taxon>
    </lineage>
</organism>
<dbReference type="Proteomes" id="UP001614394">
    <property type="component" value="Unassembled WGS sequence"/>
</dbReference>
<comment type="caution">
    <text evidence="2">The sequence shown here is derived from an EMBL/GenBank/DDBJ whole genome shotgun (WGS) entry which is preliminary data.</text>
</comment>
<dbReference type="RefSeq" id="WP_399649341.1">
    <property type="nucleotide sequence ID" value="NZ_JBITYG010000004.1"/>
</dbReference>
<feature type="transmembrane region" description="Helical" evidence="1">
    <location>
        <begin position="238"/>
        <end position="259"/>
    </location>
</feature>